<dbReference type="EMBL" id="QYBA01000133">
    <property type="protein sequence ID" value="TKY91771.1"/>
    <property type="molecule type" value="Genomic_DNA"/>
</dbReference>
<evidence type="ECO:0000313" key="2">
    <source>
        <dbReference type="Proteomes" id="UP000315423"/>
    </source>
</evidence>
<accession>A0AC61SB16</accession>
<organism evidence="1 2">
    <name type="scientific">Candidatus Methanomarinus sp</name>
    <dbReference type="NCBI Taxonomy" id="3386244"/>
    <lineage>
        <taxon>Archaea</taxon>
        <taxon>Methanobacteriati</taxon>
        <taxon>Methanobacteriota</taxon>
        <taxon>Stenosarchaea group</taxon>
        <taxon>Methanomicrobia</taxon>
        <taxon>Methanosarcinales</taxon>
        <taxon>ANME-2 cluster</taxon>
        <taxon>Candidatus Methanocomedenaceae</taxon>
        <taxon>Candidatus Methanomarinus</taxon>
    </lineage>
</organism>
<evidence type="ECO:0000313" key="1">
    <source>
        <dbReference type="EMBL" id="TKY91771.1"/>
    </source>
</evidence>
<comment type="caution">
    <text evidence="1">The sequence shown here is derived from an EMBL/GenBank/DDBJ whole genome shotgun (WGS) entry which is preliminary data.</text>
</comment>
<dbReference type="Proteomes" id="UP000315423">
    <property type="component" value="Unassembled WGS sequence"/>
</dbReference>
<gene>
    <name evidence="1" type="ORF">C5S46_04150</name>
</gene>
<reference evidence="1" key="1">
    <citation type="submission" date="2018-09" db="EMBL/GenBank/DDBJ databases">
        <title>A genomic encyclopedia of anaerobic methanotrophic archaea.</title>
        <authorList>
            <person name="Skennerton C.T."/>
            <person name="Chadwick G.L."/>
            <person name="Laso-Perez R."/>
            <person name="Leu A.O."/>
            <person name="Speth D.R."/>
            <person name="Yu H."/>
            <person name="Morgan-Lang C."/>
            <person name="Hatzenpichler R."/>
            <person name="Goudeau D."/>
            <person name="Malmstrom R."/>
            <person name="Woyke T."/>
            <person name="Hallam S."/>
            <person name="Tyson G.W."/>
            <person name="Wegener G."/>
            <person name="Boetius A."/>
            <person name="Orphan V.J."/>
        </authorList>
    </citation>
    <scope>NUCLEOTIDE SEQUENCE</scope>
    <source>
        <strain evidence="1">CONS3730D10UFb2</strain>
    </source>
</reference>
<protein>
    <submittedName>
        <fullName evidence="1">Uncharacterized protein</fullName>
    </submittedName>
</protein>
<sequence>MNEITSLLYSIPTNVYILVIIMLIILITILFICSISFNKILLRTYSVQKVESGEFVYNVMSKLTEKANIKTPELYLFECPVANSFSITKKKRKAIILTTTAVNKLKPEELEAVIAHELGHIKYSNQPGSFTSALSWLLFLPTTIALWAALLCGFGQEDDIAPQFVRSYVMALVGPLTAAFIQLTTSGSREYVADEYSARLCGANVLVNTLKYLDTGDRICDVNPTHARLFFVNPLSDNILNSLFNTHPSIEKRIRRLEGIDK</sequence>
<proteinExistence type="predicted"/>
<name>A0AC61SB16_9EURY</name>